<sequence>MERDPKELFNDIKKEKIIEGCCFKKRIADFFLLGATRAFSKNLLPKLLTTKKKEKSNIFNISETDPG</sequence>
<feature type="non-terminal residue" evidence="1">
    <location>
        <position position="67"/>
    </location>
</feature>
<organism evidence="1">
    <name type="scientific">marine sediment metagenome</name>
    <dbReference type="NCBI Taxonomy" id="412755"/>
    <lineage>
        <taxon>unclassified sequences</taxon>
        <taxon>metagenomes</taxon>
        <taxon>ecological metagenomes</taxon>
    </lineage>
</organism>
<accession>A0A0F9D2V1</accession>
<reference evidence="1" key="1">
    <citation type="journal article" date="2015" name="Nature">
        <title>Complex archaea that bridge the gap between prokaryotes and eukaryotes.</title>
        <authorList>
            <person name="Spang A."/>
            <person name="Saw J.H."/>
            <person name="Jorgensen S.L."/>
            <person name="Zaremba-Niedzwiedzka K."/>
            <person name="Martijn J."/>
            <person name="Lind A.E."/>
            <person name="van Eijk R."/>
            <person name="Schleper C."/>
            <person name="Guy L."/>
            <person name="Ettema T.J."/>
        </authorList>
    </citation>
    <scope>NUCLEOTIDE SEQUENCE</scope>
</reference>
<evidence type="ECO:0000313" key="1">
    <source>
        <dbReference type="EMBL" id="KKL12131.1"/>
    </source>
</evidence>
<name>A0A0F9D2V1_9ZZZZ</name>
<comment type="caution">
    <text evidence="1">The sequence shown here is derived from an EMBL/GenBank/DDBJ whole genome shotgun (WGS) entry which is preliminary data.</text>
</comment>
<protein>
    <submittedName>
        <fullName evidence="1">Uncharacterized protein</fullName>
    </submittedName>
</protein>
<dbReference type="EMBL" id="LAZR01041381">
    <property type="protein sequence ID" value="KKL12131.1"/>
    <property type="molecule type" value="Genomic_DNA"/>
</dbReference>
<dbReference type="AlphaFoldDB" id="A0A0F9D2V1"/>
<proteinExistence type="predicted"/>
<gene>
    <name evidence="1" type="ORF">LCGC14_2538850</name>
</gene>